<name>X1EUU7_9ZZZZ</name>
<evidence type="ECO:0000313" key="1">
    <source>
        <dbReference type="EMBL" id="GAH36347.1"/>
    </source>
</evidence>
<accession>X1EUU7</accession>
<protein>
    <submittedName>
        <fullName evidence="1">Uncharacterized protein</fullName>
    </submittedName>
</protein>
<reference evidence="1" key="1">
    <citation type="journal article" date="2014" name="Front. Microbiol.">
        <title>High frequency of phylogenetically diverse reductive dehalogenase-homologous genes in deep subseafloor sedimentary metagenomes.</title>
        <authorList>
            <person name="Kawai M."/>
            <person name="Futagami T."/>
            <person name="Toyoda A."/>
            <person name="Takaki Y."/>
            <person name="Nishi S."/>
            <person name="Hori S."/>
            <person name="Arai W."/>
            <person name="Tsubouchi T."/>
            <person name="Morono Y."/>
            <person name="Uchiyama I."/>
            <person name="Ito T."/>
            <person name="Fujiyama A."/>
            <person name="Inagaki F."/>
            <person name="Takami H."/>
        </authorList>
    </citation>
    <scope>NUCLEOTIDE SEQUENCE</scope>
    <source>
        <strain evidence="1">Expedition CK06-06</strain>
    </source>
</reference>
<comment type="caution">
    <text evidence="1">The sequence shown here is derived from an EMBL/GenBank/DDBJ whole genome shotgun (WGS) entry which is preliminary data.</text>
</comment>
<dbReference type="AlphaFoldDB" id="X1EUU7"/>
<feature type="non-terminal residue" evidence="1">
    <location>
        <position position="57"/>
    </location>
</feature>
<sequence>MTAKEMREKRAALAKQARVILDKADAEKRVTTAEEREKFDGLMGEMEDLRTKIERHG</sequence>
<organism evidence="1">
    <name type="scientific">marine sediment metagenome</name>
    <dbReference type="NCBI Taxonomy" id="412755"/>
    <lineage>
        <taxon>unclassified sequences</taxon>
        <taxon>metagenomes</taxon>
        <taxon>ecological metagenomes</taxon>
    </lineage>
</organism>
<gene>
    <name evidence="1" type="ORF">S03H2_15853</name>
</gene>
<dbReference type="EMBL" id="BARU01008067">
    <property type="protein sequence ID" value="GAH36347.1"/>
    <property type="molecule type" value="Genomic_DNA"/>
</dbReference>
<proteinExistence type="predicted"/>